<sequence length="232" mass="26563">MGGARNSEQVLLNIDHVQQRHTWDCGLACIMMVLSPQSRTRFSARLYQICQEEGFDKSTWSIDLAYLLQRFGIKHRYMTVTLGVDPGFSTESFYDHVLSKDAQRVLDRFREAGNHGVVVEQGAVTLNNVISHLREEGPVILLTNAHLLICIRCARAMPHLRSCLPCSPPYQGHYILLIGFDLKKNHMYYRNPSFKNRICSISFSKLDEARQSYGTDEDVIFIYSNSKRQNSS</sequence>
<name>A0AAW0WBI2_CHEQU</name>
<dbReference type="PANTHER" id="PTHR31400">
    <property type="entry name" value="GUANYLYL CYCLASE DOMAIN CONTAINING PROTEIN 1 GUCD1"/>
    <property type="match status" value="1"/>
</dbReference>
<protein>
    <recommendedName>
        <fullName evidence="3">Protein GUCD1</fullName>
    </recommendedName>
</protein>
<reference evidence="1 2" key="1">
    <citation type="journal article" date="2024" name="BMC Genomics">
        <title>Genome assembly of redclaw crayfish (Cherax quadricarinatus) provides insights into its immune adaptation and hypoxia tolerance.</title>
        <authorList>
            <person name="Liu Z."/>
            <person name="Zheng J."/>
            <person name="Li H."/>
            <person name="Fang K."/>
            <person name="Wang S."/>
            <person name="He J."/>
            <person name="Zhou D."/>
            <person name="Weng S."/>
            <person name="Chi M."/>
            <person name="Gu Z."/>
            <person name="He J."/>
            <person name="Li F."/>
            <person name="Wang M."/>
        </authorList>
    </citation>
    <scope>NUCLEOTIDE SEQUENCE [LARGE SCALE GENOMIC DNA]</scope>
    <source>
        <strain evidence="1">ZL_2023a</strain>
    </source>
</reference>
<evidence type="ECO:0000313" key="1">
    <source>
        <dbReference type="EMBL" id="KAK8729013.1"/>
    </source>
</evidence>
<comment type="caution">
    <text evidence="1">The sequence shown here is derived from an EMBL/GenBank/DDBJ whole genome shotgun (WGS) entry which is preliminary data.</text>
</comment>
<dbReference type="Gene3D" id="3.90.70.10">
    <property type="entry name" value="Cysteine proteinases"/>
    <property type="match status" value="1"/>
</dbReference>
<dbReference type="Pfam" id="PF09778">
    <property type="entry name" value="Guanylate_cyc_2"/>
    <property type="match status" value="1"/>
</dbReference>
<gene>
    <name evidence="1" type="ORF">OTU49_008589</name>
</gene>
<evidence type="ECO:0000313" key="2">
    <source>
        <dbReference type="Proteomes" id="UP001445076"/>
    </source>
</evidence>
<dbReference type="AlphaFoldDB" id="A0AAW0WBI2"/>
<proteinExistence type="predicted"/>
<dbReference type="Proteomes" id="UP001445076">
    <property type="component" value="Unassembled WGS sequence"/>
</dbReference>
<dbReference type="EMBL" id="JARKIK010000068">
    <property type="protein sequence ID" value="KAK8729013.1"/>
    <property type="molecule type" value="Genomic_DNA"/>
</dbReference>
<evidence type="ECO:0008006" key="3">
    <source>
        <dbReference type="Google" id="ProtNLM"/>
    </source>
</evidence>
<organism evidence="1 2">
    <name type="scientific">Cherax quadricarinatus</name>
    <name type="common">Australian red claw crayfish</name>
    <dbReference type="NCBI Taxonomy" id="27406"/>
    <lineage>
        <taxon>Eukaryota</taxon>
        <taxon>Metazoa</taxon>
        <taxon>Ecdysozoa</taxon>
        <taxon>Arthropoda</taxon>
        <taxon>Crustacea</taxon>
        <taxon>Multicrustacea</taxon>
        <taxon>Malacostraca</taxon>
        <taxon>Eumalacostraca</taxon>
        <taxon>Eucarida</taxon>
        <taxon>Decapoda</taxon>
        <taxon>Pleocyemata</taxon>
        <taxon>Astacidea</taxon>
        <taxon>Parastacoidea</taxon>
        <taxon>Parastacidae</taxon>
        <taxon>Cherax</taxon>
    </lineage>
</organism>
<dbReference type="PANTHER" id="PTHR31400:SF1">
    <property type="entry name" value="PROTEIN GUCD1"/>
    <property type="match status" value="1"/>
</dbReference>
<accession>A0AAW0WBI2</accession>
<dbReference type="InterPro" id="IPR018616">
    <property type="entry name" value="GUCD1"/>
</dbReference>
<keyword evidence="2" id="KW-1185">Reference proteome</keyword>